<dbReference type="EMBL" id="AUPL01000732">
    <property type="protein sequence ID" value="ESL11516.1"/>
    <property type="molecule type" value="Genomic_DNA"/>
</dbReference>
<dbReference type="Proteomes" id="UP000031737">
    <property type="component" value="Unassembled WGS sequence"/>
</dbReference>
<proteinExistence type="predicted"/>
<evidence type="ECO:0000313" key="2">
    <source>
        <dbReference type="EMBL" id="ESL11516.1"/>
    </source>
</evidence>
<dbReference type="VEuPathDB" id="TriTrypDB:TRSC58_00732"/>
<comment type="caution">
    <text evidence="2">The sequence shown here is derived from an EMBL/GenBank/DDBJ whole genome shotgun (WGS) entry which is preliminary data.</text>
</comment>
<dbReference type="OrthoDB" id="248743at2759"/>
<name>A0A061JBP9_TRYRA</name>
<organism evidence="2 3">
    <name type="scientific">Trypanosoma rangeli SC58</name>
    <dbReference type="NCBI Taxonomy" id="429131"/>
    <lineage>
        <taxon>Eukaryota</taxon>
        <taxon>Discoba</taxon>
        <taxon>Euglenozoa</taxon>
        <taxon>Kinetoplastea</taxon>
        <taxon>Metakinetoplastina</taxon>
        <taxon>Trypanosomatida</taxon>
        <taxon>Trypanosomatidae</taxon>
        <taxon>Trypanosoma</taxon>
        <taxon>Herpetosoma</taxon>
    </lineage>
</organism>
<evidence type="ECO:0000256" key="1">
    <source>
        <dbReference type="SAM" id="MobiDB-lite"/>
    </source>
</evidence>
<reference evidence="2 3" key="1">
    <citation type="submission" date="2013-07" db="EMBL/GenBank/DDBJ databases">
        <authorList>
            <person name="Stoco P.H."/>
            <person name="Wagner G."/>
            <person name="Gerber A."/>
            <person name="Zaha A."/>
            <person name="Thompson C."/>
            <person name="Bartholomeu D.C."/>
            <person name="Luckemeyer D.D."/>
            <person name="Bahia D."/>
            <person name="Loreto E."/>
            <person name="Prestes E.B."/>
            <person name="Lima F.M."/>
            <person name="Rodrigues-Luiz G."/>
            <person name="Vallejo G.A."/>
            <person name="Filho J.F."/>
            <person name="Monteiro K.M."/>
            <person name="Tyler K.M."/>
            <person name="de Almeida L.G."/>
            <person name="Ortiz M.F."/>
            <person name="Siervo M.A."/>
            <person name="de Moraes M.H."/>
            <person name="Cunha O.L."/>
            <person name="Mendonca-Neto R."/>
            <person name="Silva R."/>
            <person name="Teixeira S.M."/>
            <person name="Murta S.M."/>
            <person name="Sincero T.C."/>
            <person name="Mendes T.A."/>
            <person name="Urmenyi T.P."/>
            <person name="Silva V.G."/>
            <person name="da Rocha W.D."/>
            <person name="Andersson B."/>
            <person name="Romanha A.J."/>
            <person name="Steindel M."/>
            <person name="de Vasconcelos A.T."/>
            <person name="Grisard E.C."/>
        </authorList>
    </citation>
    <scope>NUCLEOTIDE SEQUENCE [LARGE SCALE GENOMIC DNA]</scope>
    <source>
        <strain evidence="2 3">SC58</strain>
    </source>
</reference>
<accession>A0A061JBP9</accession>
<sequence length="238" mass="25777">MLANLGLESESRGGECRHHGRRHVLRDGMQDHQPTYLRAPFAVQQEPLKNLHLSEMPGVEEIFMEEENNIGSPAAACRASQPQLEAERLARGGLNIFSWNTDAPVIPPSRVRRERDVEELMRLRPLDPELKRDLEVREKFEGNTHSHFLCFSEKEENGTHLGTRRANGNPPSLVPPGPAVAPNGFSGNPGRAGAAVLHGRRRVAPSTDAGEGIAGFAGMGAGGGKRPCNSAGNDSVGF</sequence>
<keyword evidence="3" id="KW-1185">Reference proteome</keyword>
<dbReference type="AlphaFoldDB" id="A0A061JBP9"/>
<protein>
    <submittedName>
        <fullName evidence="2">Uncharacterized protein</fullName>
    </submittedName>
</protein>
<feature type="region of interest" description="Disordered" evidence="1">
    <location>
        <begin position="217"/>
        <end position="238"/>
    </location>
</feature>
<gene>
    <name evidence="2" type="ORF">TRSC58_00732</name>
</gene>
<evidence type="ECO:0000313" key="3">
    <source>
        <dbReference type="Proteomes" id="UP000031737"/>
    </source>
</evidence>